<evidence type="ECO:0000313" key="4">
    <source>
        <dbReference type="Proteomes" id="UP000020825"/>
    </source>
</evidence>
<dbReference type="InterPro" id="IPR005149">
    <property type="entry name" value="Tscrpt_reg_PadR_N"/>
</dbReference>
<dbReference type="PANTHER" id="PTHR43252:SF2">
    <property type="entry name" value="TRANSCRIPTION REGULATOR, PADR-LIKE FAMILY"/>
    <property type="match status" value="1"/>
</dbReference>
<sequence length="286" mass="31979">MDSETDPASKKPTNAALAATSRALLCMMSYEEEISGYDLKKWIDWSVDLYYWSPSYSQIYTELKKLEGLGLVTSRVERDEGTRTRRLYKITEAGMAAAIEWVNDAPVDPPVLKHSVLLRVTFGHLTNPARLKELLQEHVAFADARHRKAVEDADGAEGEPAWAYSVIALRWAAKYYAAEREFALELMKDIDEADAVLKKAEKGGSASRAPRRGIGAKSRSRSRRSAAPTSSGSIFQTSSGAPFRCRRSFPLAARGFGYRKRILNSLVSLWLLWSHFGVLCRWASIV</sequence>
<feature type="domain" description="Transcription regulator PadR N-terminal" evidence="2">
    <location>
        <begin position="25"/>
        <end position="97"/>
    </location>
</feature>
<dbReference type="SUPFAM" id="SSF46785">
    <property type="entry name" value="Winged helix' DNA-binding domain"/>
    <property type="match status" value="1"/>
</dbReference>
<dbReference type="EMBL" id="JAOG01000001">
    <property type="protein sequence ID" value="EUA59768.1"/>
    <property type="molecule type" value="Genomic_DNA"/>
</dbReference>
<dbReference type="PANTHER" id="PTHR43252">
    <property type="entry name" value="TRANSCRIPTIONAL REGULATOR YQJI"/>
    <property type="match status" value="1"/>
</dbReference>
<organism evidence="3 4">
    <name type="scientific">Mycobacterium intracellulare 1956</name>
    <dbReference type="NCBI Taxonomy" id="1299331"/>
    <lineage>
        <taxon>Bacteria</taxon>
        <taxon>Bacillati</taxon>
        <taxon>Actinomycetota</taxon>
        <taxon>Actinomycetes</taxon>
        <taxon>Mycobacteriales</taxon>
        <taxon>Mycobacteriaceae</taxon>
        <taxon>Mycobacterium</taxon>
        <taxon>Mycobacterium avium complex (MAC)</taxon>
    </lineage>
</organism>
<comment type="caution">
    <text evidence="3">The sequence shown here is derived from an EMBL/GenBank/DDBJ whole genome shotgun (WGS) entry which is preliminary data.</text>
</comment>
<dbReference type="PATRIC" id="fig|1299331.3.peg.2844"/>
<dbReference type="Proteomes" id="UP000020825">
    <property type="component" value="Unassembled WGS sequence"/>
</dbReference>
<name>X8CWF6_MYCIT</name>
<protein>
    <submittedName>
        <fullName evidence="3">Transcriptional regulator PadR-like family protein</fullName>
    </submittedName>
</protein>
<proteinExistence type="predicted"/>
<dbReference type="Pfam" id="PF03551">
    <property type="entry name" value="PadR"/>
    <property type="match status" value="1"/>
</dbReference>
<evidence type="ECO:0000313" key="3">
    <source>
        <dbReference type="EMBL" id="EUA59768.1"/>
    </source>
</evidence>
<dbReference type="InterPro" id="IPR036388">
    <property type="entry name" value="WH-like_DNA-bd_sf"/>
</dbReference>
<gene>
    <name evidence="3" type="ORF">I550_2916</name>
</gene>
<accession>X8CWF6</accession>
<dbReference type="InterPro" id="IPR036390">
    <property type="entry name" value="WH_DNA-bd_sf"/>
</dbReference>
<feature type="region of interest" description="Disordered" evidence="1">
    <location>
        <begin position="201"/>
        <end position="241"/>
    </location>
</feature>
<dbReference type="Gene3D" id="1.10.10.10">
    <property type="entry name" value="Winged helix-like DNA-binding domain superfamily/Winged helix DNA-binding domain"/>
    <property type="match status" value="1"/>
</dbReference>
<reference evidence="3 4" key="1">
    <citation type="submission" date="2013-12" db="EMBL/GenBank/DDBJ databases">
        <authorList>
            <person name="Zelazny A."/>
            <person name="Olivier K."/>
            <person name="Holland S."/>
            <person name="Lenaerts A."/>
            <person name="Ordway D."/>
            <person name="DeGroote M.A."/>
            <person name="Parker T."/>
            <person name="Sizemore C."/>
            <person name="Tallon L.J."/>
            <person name="Sadzewicz L.K."/>
            <person name="Sengamalay N."/>
            <person name="Fraser C.M."/>
            <person name="Hine E."/>
            <person name="Shefchek K.A."/>
            <person name="Das S.P."/>
            <person name="Tettelin H."/>
        </authorList>
    </citation>
    <scope>NUCLEOTIDE SEQUENCE [LARGE SCALE GENOMIC DNA]</scope>
    <source>
        <strain evidence="3 4">1956</strain>
    </source>
</reference>
<evidence type="ECO:0000259" key="2">
    <source>
        <dbReference type="Pfam" id="PF03551"/>
    </source>
</evidence>
<dbReference type="AlphaFoldDB" id="X8CWF6"/>
<evidence type="ECO:0000256" key="1">
    <source>
        <dbReference type="SAM" id="MobiDB-lite"/>
    </source>
</evidence>